<feature type="non-terminal residue" evidence="1">
    <location>
        <position position="1"/>
    </location>
</feature>
<evidence type="ECO:0000313" key="1">
    <source>
        <dbReference type="EMBL" id="CAF4393455.1"/>
    </source>
</evidence>
<evidence type="ECO:0000313" key="3">
    <source>
        <dbReference type="EMBL" id="CAF4836252.1"/>
    </source>
</evidence>
<reference evidence="1" key="1">
    <citation type="submission" date="2021-02" db="EMBL/GenBank/DDBJ databases">
        <authorList>
            <person name="Nowell W R."/>
        </authorList>
    </citation>
    <scope>NUCLEOTIDE SEQUENCE</scope>
</reference>
<organism evidence="1 4">
    <name type="scientific">Rotaria magnacalcarata</name>
    <dbReference type="NCBI Taxonomy" id="392030"/>
    <lineage>
        <taxon>Eukaryota</taxon>
        <taxon>Metazoa</taxon>
        <taxon>Spiralia</taxon>
        <taxon>Gnathifera</taxon>
        <taxon>Rotifera</taxon>
        <taxon>Eurotatoria</taxon>
        <taxon>Bdelloidea</taxon>
        <taxon>Philodinida</taxon>
        <taxon>Philodinidae</taxon>
        <taxon>Rotaria</taxon>
    </lineage>
</organism>
<protein>
    <submittedName>
        <fullName evidence="1">Uncharacterized protein</fullName>
    </submittedName>
</protein>
<dbReference type="AlphaFoldDB" id="A0A8S2VFC3"/>
<comment type="caution">
    <text evidence="1">The sequence shown here is derived from an EMBL/GenBank/DDBJ whole genome shotgun (WGS) entry which is preliminary data.</text>
</comment>
<dbReference type="EMBL" id="CAJOBJ010158473">
    <property type="protein sequence ID" value="CAF4836252.1"/>
    <property type="molecule type" value="Genomic_DNA"/>
</dbReference>
<gene>
    <name evidence="1" type="ORF">BYL167_LOCUS31241</name>
    <name evidence="2" type="ORF">BYL167_LOCUS34899</name>
    <name evidence="3" type="ORF">GIL414_LOCUS48699</name>
</gene>
<name>A0A8S2VFC3_9BILA</name>
<dbReference type="Proteomes" id="UP000681720">
    <property type="component" value="Unassembled WGS sequence"/>
</dbReference>
<accession>A0A8S2VFC3</accession>
<evidence type="ECO:0000313" key="4">
    <source>
        <dbReference type="Proteomes" id="UP000681967"/>
    </source>
</evidence>
<dbReference type="EMBL" id="CAJOBH010071967">
    <property type="protein sequence ID" value="CAF4476244.1"/>
    <property type="molecule type" value="Genomic_DNA"/>
</dbReference>
<sequence length="38" mass="4488">MPTTIHPRQTNNIIPKLDDMSSFRLTSFYTMFDNNNLI</sequence>
<proteinExistence type="predicted"/>
<evidence type="ECO:0000313" key="2">
    <source>
        <dbReference type="EMBL" id="CAF4476244.1"/>
    </source>
</evidence>
<dbReference type="EMBL" id="CAJOBH010054246">
    <property type="protein sequence ID" value="CAF4393455.1"/>
    <property type="molecule type" value="Genomic_DNA"/>
</dbReference>
<dbReference type="Proteomes" id="UP000681967">
    <property type="component" value="Unassembled WGS sequence"/>
</dbReference>